<evidence type="ECO:0000313" key="1">
    <source>
        <dbReference type="EMBL" id="POZ19811.1"/>
    </source>
</evidence>
<protein>
    <submittedName>
        <fullName evidence="1">Uncharacterized protein</fullName>
    </submittedName>
</protein>
<sequence>MKYINALYKYIAKGVEQELAIITDELGRSANSLIKHSGKGDRVTTQIANDILYLIGNKNFCKVLVATSPRTATYFFVSTNTFKNYDIPLHQFSANVSQEVIKNKNSIIYHEDNGYYSGLMGEIQEWSKSFYGNYLLIDSLQIGHLSPFDFNYKTFLSFDNEQWDAYFRVSLIYLEERLKRENFIDTNLVLNSVLESIKYCTQNMHMVDKTDDEIKKSEEIEKLHSSIDFIGKLFDTTTKLKAKTIYQYSVRKRRKYVFDIHYYISSALIELLFKASLCQADNFTTWHIQNNIVWDGIFSTHEEFPGEFHKITIKRTIRRMYEELKSIEKFANFKNTRIAGIILNVLGLSPGPCFATRNDKRLALIKSLTQKIIKERFITLLEQQPQVAESMFPKCISYEPERKCLVKTYAVGINKEAPKHYLYLD</sequence>
<comment type="caution">
    <text evidence="1">The sequence shown here is derived from an EMBL/GenBank/DDBJ whole genome shotgun (WGS) entry which is preliminary data.</text>
</comment>
<accession>A0ABX4ZVX6</accession>
<gene>
    <name evidence="1" type="ORF">C3712_21055</name>
</gene>
<organism evidence="1 2">
    <name type="scientific">Lelliottia aquatilis</name>
    <dbReference type="NCBI Taxonomy" id="2080838"/>
    <lineage>
        <taxon>Bacteria</taxon>
        <taxon>Pseudomonadati</taxon>
        <taxon>Pseudomonadota</taxon>
        <taxon>Gammaproteobacteria</taxon>
        <taxon>Enterobacterales</taxon>
        <taxon>Enterobacteriaceae</taxon>
        <taxon>Lelliottia</taxon>
    </lineage>
</organism>
<proteinExistence type="predicted"/>
<reference evidence="1 2" key="1">
    <citation type="submission" date="2018-02" db="EMBL/GenBank/DDBJ databases">
        <title>Lelliotia aquatilis sp. nov., isolated from drinking water.</title>
        <authorList>
            <person name="Kaempfer P."/>
            <person name="Glaeser S."/>
            <person name="Exner M."/>
            <person name="Doijad S."/>
            <person name="Chakraborty T."/>
        </authorList>
    </citation>
    <scope>NUCLEOTIDE SEQUENCE [LARGE SCALE GENOMIC DNA]</scope>
    <source>
        <strain evidence="1 2">6331-17</strain>
    </source>
</reference>
<dbReference type="EMBL" id="PQVW01000023">
    <property type="protein sequence ID" value="POZ19811.1"/>
    <property type="molecule type" value="Genomic_DNA"/>
</dbReference>
<name>A0ABX4ZVX6_9ENTR</name>
<evidence type="ECO:0000313" key="2">
    <source>
        <dbReference type="Proteomes" id="UP000237025"/>
    </source>
</evidence>
<keyword evidence="2" id="KW-1185">Reference proteome</keyword>
<dbReference type="Proteomes" id="UP000237025">
    <property type="component" value="Unassembled WGS sequence"/>
</dbReference>